<comment type="caution">
    <text evidence="2">The sequence shown here is derived from an EMBL/GenBank/DDBJ whole genome shotgun (WGS) entry which is preliminary data.</text>
</comment>
<evidence type="ECO:0000256" key="1">
    <source>
        <dbReference type="SAM" id="Phobius"/>
    </source>
</evidence>
<evidence type="ECO:0000313" key="3">
    <source>
        <dbReference type="Proteomes" id="UP000618579"/>
    </source>
</evidence>
<accession>A0ABX1ZKZ6</accession>
<proteinExistence type="predicted"/>
<dbReference type="EMBL" id="WHNZ01000022">
    <property type="protein sequence ID" value="NOV00762.1"/>
    <property type="molecule type" value="Genomic_DNA"/>
</dbReference>
<gene>
    <name evidence="2" type="ORF">GC097_12125</name>
</gene>
<keyword evidence="3" id="KW-1185">Reference proteome</keyword>
<reference evidence="2 3" key="1">
    <citation type="submission" date="2019-10" db="EMBL/GenBank/DDBJ databases">
        <title>Description of Paenibacillus pedi sp. nov.</title>
        <authorList>
            <person name="Carlier A."/>
            <person name="Qi S."/>
        </authorList>
    </citation>
    <scope>NUCLEOTIDE SEQUENCE [LARGE SCALE GENOMIC DNA]</scope>
    <source>
        <strain evidence="2 3">LMG 31457</strain>
    </source>
</reference>
<keyword evidence="1" id="KW-0812">Transmembrane</keyword>
<dbReference type="Proteomes" id="UP000618579">
    <property type="component" value="Unassembled WGS sequence"/>
</dbReference>
<keyword evidence="1" id="KW-1133">Transmembrane helix</keyword>
<evidence type="ECO:0000313" key="2">
    <source>
        <dbReference type="EMBL" id="NOV00762.1"/>
    </source>
</evidence>
<organism evidence="2 3">
    <name type="scientific">Paenibacillus planticolens</name>
    <dbReference type="NCBI Taxonomy" id="2654976"/>
    <lineage>
        <taxon>Bacteria</taxon>
        <taxon>Bacillati</taxon>
        <taxon>Bacillota</taxon>
        <taxon>Bacilli</taxon>
        <taxon>Bacillales</taxon>
        <taxon>Paenibacillaceae</taxon>
        <taxon>Paenibacillus</taxon>
    </lineage>
</organism>
<name>A0ABX1ZKZ6_9BACL</name>
<dbReference type="RefSeq" id="WP_171683586.1">
    <property type="nucleotide sequence ID" value="NZ_WHNZ01000022.1"/>
</dbReference>
<feature type="transmembrane region" description="Helical" evidence="1">
    <location>
        <begin position="27"/>
        <end position="49"/>
    </location>
</feature>
<protein>
    <submittedName>
        <fullName evidence="2">Uncharacterized protein</fullName>
    </submittedName>
</protein>
<sequence length="79" mass="9095">MWIIISIVIIVVLTGLLELPDLLNKQLAAEIWVFSSLLFIGALFCILHFERVALPNPLDWITYVYHPVSQFVFGILKLR</sequence>
<keyword evidence="1" id="KW-0472">Membrane</keyword>